<sequence>MSQVALPPEPAPILAVDLCYPDPPSIDPRALTVRIRSALPGTTLVWAGPSNVLLRHERADPAAPYRPDPADILGLPPEHHPFTERDSYRTDLLLSAMTFAADDRAEERDLSQSWHWPDAAASLDRCRYLITISQLIGRGRDSTERVHVFRAVLDAIIATVRPLATWWPASQQALPPGALVAHPLTGVVNVRMFRSVHDPSVTMTDTLGLHTLGLPDIQCQSRNLDPDRLGDLLFELAEYVCKHGDVLRPGSPVPGLSADQQFVPSRRTATVPPLRPVVDLDPGPGYDV</sequence>
<evidence type="ECO:0000313" key="3">
    <source>
        <dbReference type="Proteomes" id="UP000612808"/>
    </source>
</evidence>
<dbReference type="InterPro" id="IPR025357">
    <property type="entry name" value="DUF4261"/>
</dbReference>
<dbReference type="EMBL" id="BOMB01000008">
    <property type="protein sequence ID" value="GID10493.1"/>
    <property type="molecule type" value="Genomic_DNA"/>
</dbReference>
<reference evidence="2" key="1">
    <citation type="submission" date="2021-01" db="EMBL/GenBank/DDBJ databases">
        <title>Whole genome shotgun sequence of Actinocatenispora rupis NBRC 107355.</title>
        <authorList>
            <person name="Komaki H."/>
            <person name="Tamura T."/>
        </authorList>
    </citation>
    <scope>NUCLEOTIDE SEQUENCE</scope>
    <source>
        <strain evidence="2">NBRC 107355</strain>
    </source>
</reference>
<keyword evidence="3" id="KW-1185">Reference proteome</keyword>
<dbReference type="Proteomes" id="UP000612808">
    <property type="component" value="Unassembled WGS sequence"/>
</dbReference>
<dbReference type="AlphaFoldDB" id="A0A8J3IXI7"/>
<evidence type="ECO:0000313" key="2">
    <source>
        <dbReference type="EMBL" id="GID10493.1"/>
    </source>
</evidence>
<feature type="domain" description="DUF4261" evidence="1">
    <location>
        <begin position="205"/>
        <end position="278"/>
    </location>
</feature>
<protein>
    <recommendedName>
        <fullName evidence="1">DUF4261 domain-containing protein</fullName>
    </recommendedName>
</protein>
<dbReference type="Pfam" id="PF14080">
    <property type="entry name" value="DUF4261"/>
    <property type="match status" value="1"/>
</dbReference>
<name>A0A8J3IXI7_9ACTN</name>
<evidence type="ECO:0000259" key="1">
    <source>
        <dbReference type="Pfam" id="PF14080"/>
    </source>
</evidence>
<accession>A0A8J3IXI7</accession>
<proteinExistence type="predicted"/>
<comment type="caution">
    <text evidence="2">The sequence shown here is derived from an EMBL/GenBank/DDBJ whole genome shotgun (WGS) entry which is preliminary data.</text>
</comment>
<organism evidence="2 3">
    <name type="scientific">Actinocatenispora rupis</name>
    <dbReference type="NCBI Taxonomy" id="519421"/>
    <lineage>
        <taxon>Bacteria</taxon>
        <taxon>Bacillati</taxon>
        <taxon>Actinomycetota</taxon>
        <taxon>Actinomycetes</taxon>
        <taxon>Micromonosporales</taxon>
        <taxon>Micromonosporaceae</taxon>
        <taxon>Actinocatenispora</taxon>
    </lineage>
</organism>
<gene>
    <name evidence="2" type="ORF">Aru02nite_13820</name>
</gene>